<dbReference type="Proteomes" id="UP000216498">
    <property type="component" value="Unassembled WGS sequence"/>
</dbReference>
<dbReference type="OrthoDB" id="1778624at2"/>
<keyword evidence="2 4" id="KW-0413">Isomerase</keyword>
<proteinExistence type="inferred from homology"/>
<evidence type="ECO:0000256" key="2">
    <source>
        <dbReference type="ARBA" id="ARBA00023235"/>
    </source>
</evidence>
<dbReference type="AlphaFoldDB" id="A0A265N9S1"/>
<dbReference type="Gene3D" id="3.40.1400.10">
    <property type="entry name" value="Sugar-phosphate isomerase, RpiB/LacA/LacB"/>
    <property type="match status" value="1"/>
</dbReference>
<protein>
    <submittedName>
        <fullName evidence="4">Ribose 5-phosphate isomerase B</fullName>
    </submittedName>
</protein>
<name>A0A265N9S1_9BACI</name>
<dbReference type="SUPFAM" id="SSF89623">
    <property type="entry name" value="Ribose/Galactose isomerase RpiB/AlsB"/>
    <property type="match status" value="1"/>
</dbReference>
<comment type="caution">
    <text evidence="4">The sequence shown here is derived from an EMBL/GenBank/DDBJ whole genome shotgun (WGS) entry which is preliminary data.</text>
</comment>
<reference evidence="4 5" key="1">
    <citation type="submission" date="2017-08" db="EMBL/GenBank/DDBJ databases">
        <title>Virgibacillus indicus sp. nov. and Virgibacillus profoundi sp. nov, two moderately halophilic bacteria isolated from marine sediment by using the Microfluidic Streak Plate.</title>
        <authorList>
            <person name="Xu B."/>
            <person name="Hu B."/>
            <person name="Wang J."/>
            <person name="Zhu Y."/>
            <person name="Huang L."/>
            <person name="Du W."/>
            <person name="Huang Y."/>
        </authorList>
    </citation>
    <scope>NUCLEOTIDE SEQUENCE [LARGE SCALE GENOMIC DNA]</scope>
    <source>
        <strain evidence="4 5">IO3-P2-C2</strain>
    </source>
</reference>
<dbReference type="Pfam" id="PF02502">
    <property type="entry name" value="LacAB_rpiB"/>
    <property type="match status" value="1"/>
</dbReference>
<dbReference type="NCBIfam" id="NF004051">
    <property type="entry name" value="PRK05571.1"/>
    <property type="match status" value="1"/>
</dbReference>
<organism evidence="4 5">
    <name type="scientific">Virgibacillus indicus</name>
    <dbReference type="NCBI Taxonomy" id="2024554"/>
    <lineage>
        <taxon>Bacteria</taxon>
        <taxon>Bacillati</taxon>
        <taxon>Bacillota</taxon>
        <taxon>Bacilli</taxon>
        <taxon>Bacillales</taxon>
        <taxon>Bacillaceae</taxon>
        <taxon>Virgibacillus</taxon>
    </lineage>
</organism>
<dbReference type="InterPro" id="IPR003500">
    <property type="entry name" value="RpiB_LacA_LacB"/>
</dbReference>
<dbReference type="NCBIfam" id="TIGR01120">
    <property type="entry name" value="rpiB"/>
    <property type="match status" value="1"/>
</dbReference>
<dbReference type="PANTHER" id="PTHR43732:SF1">
    <property type="entry name" value="RIBOSE 5-PHOSPHATE ISOMERASE"/>
    <property type="match status" value="1"/>
</dbReference>
<accession>A0A265N9S1</accession>
<evidence type="ECO:0000313" key="5">
    <source>
        <dbReference type="Proteomes" id="UP000216498"/>
    </source>
</evidence>
<comment type="similarity">
    <text evidence="1">Belongs to the LacAB/RpiB family.</text>
</comment>
<evidence type="ECO:0000313" key="4">
    <source>
        <dbReference type="EMBL" id="OZU88056.1"/>
    </source>
</evidence>
<dbReference type="GO" id="GO:0016861">
    <property type="term" value="F:intramolecular oxidoreductase activity, interconverting aldoses and ketoses"/>
    <property type="evidence" value="ECO:0007669"/>
    <property type="project" value="UniProtKB-ARBA"/>
</dbReference>
<dbReference type="PIRSF" id="PIRSF005384">
    <property type="entry name" value="RpiB_LacA_B"/>
    <property type="match status" value="1"/>
</dbReference>
<dbReference type="InterPro" id="IPR036569">
    <property type="entry name" value="RpiB_LacA_LacB_sf"/>
</dbReference>
<feature type="active site" description="Proton acceptor" evidence="3">
    <location>
        <position position="65"/>
    </location>
</feature>
<dbReference type="RefSeq" id="WP_094886313.1">
    <property type="nucleotide sequence ID" value="NZ_NPMS01000006.1"/>
</dbReference>
<dbReference type="GO" id="GO:0005975">
    <property type="term" value="P:carbohydrate metabolic process"/>
    <property type="evidence" value="ECO:0007669"/>
    <property type="project" value="InterPro"/>
</dbReference>
<keyword evidence="5" id="KW-1185">Reference proteome</keyword>
<evidence type="ECO:0000256" key="1">
    <source>
        <dbReference type="ARBA" id="ARBA00008754"/>
    </source>
</evidence>
<feature type="active site" description="Proton donor" evidence="3">
    <location>
        <position position="98"/>
    </location>
</feature>
<dbReference type="EMBL" id="NPMS01000006">
    <property type="protein sequence ID" value="OZU88056.1"/>
    <property type="molecule type" value="Genomic_DNA"/>
</dbReference>
<dbReference type="PANTHER" id="PTHR43732">
    <property type="entry name" value="RIBOSE 5-PHOSPHATE ISOMERASE-RELATED"/>
    <property type="match status" value="1"/>
</dbReference>
<dbReference type="InterPro" id="IPR004785">
    <property type="entry name" value="RpiB"/>
</dbReference>
<dbReference type="NCBIfam" id="TIGR00689">
    <property type="entry name" value="rpiB_lacA_lacB"/>
    <property type="match status" value="1"/>
</dbReference>
<gene>
    <name evidence="4" type="primary">rpiB</name>
    <name evidence="4" type="ORF">CIL03_13055</name>
</gene>
<evidence type="ECO:0000256" key="3">
    <source>
        <dbReference type="PIRSR" id="PIRSR005384-1"/>
    </source>
</evidence>
<sequence>MKISIGSDHAGFPLKKPIVDFLKEQGHEVTDFGSYDPEPVDFPVITKKVCQSVADNDSDRGIMVCGTGVGASIAANKVPGIRAAVGHDIYSAHQCVEHDNVNVMAIGAQIVGDKLAMELVEKFLQAEFSTSEEFRRRVKMLEEMDAGNM</sequence>
<dbReference type="InterPro" id="IPR051812">
    <property type="entry name" value="SPI_LacAB/RpiB"/>
</dbReference>